<evidence type="ECO:0000313" key="4">
    <source>
        <dbReference type="Proteomes" id="UP001642540"/>
    </source>
</evidence>
<comment type="caution">
    <text evidence="3">The sequence shown here is derived from an EMBL/GenBank/DDBJ whole genome shotgun (WGS) entry which is preliminary data.</text>
</comment>
<proteinExistence type="predicted"/>
<dbReference type="EMBL" id="CAXLJM020000141">
    <property type="protein sequence ID" value="CAL8140781.1"/>
    <property type="molecule type" value="Genomic_DNA"/>
</dbReference>
<evidence type="ECO:0000256" key="1">
    <source>
        <dbReference type="SAM" id="Phobius"/>
    </source>
</evidence>
<name>A0ABP1S0N1_9HEXA</name>
<feature type="transmembrane region" description="Helical" evidence="1">
    <location>
        <begin position="562"/>
        <end position="580"/>
    </location>
</feature>
<gene>
    <name evidence="3" type="ORF">ODALV1_LOCUS28418</name>
</gene>
<feature type="transmembrane region" description="Helical" evidence="1">
    <location>
        <begin position="696"/>
        <end position="718"/>
    </location>
</feature>
<sequence length="763" mass="87462">MLFVLWVLLLHAPSYLLVEGHPTIQCAQTGAGLRYDHQRNRVWNQRQGSFTIGAKRFDSKYGGAMYSGFATYGSTADLFKQGSYERKHCNYTFSEYSGWEVQLCDQNDKKLKLRVHSVQQRKKGTGELITLPGWLHIEVELVDTGDSFRMIYTQMYDEYFNAIGEFVNDPTEQCPSSNPEEYVSPTEFQYLPCSAIGAREAKASQAVYMVHSDDLIDKSLKGSHYLPPKEMNRFVHFTWRMNEYWCSRHQRIIPMVFVVTKKNIQNWRKTTSDGKAADGRFPTLRRLGEWKLYRKIPKFWLIADWIGAADIVHPSRGTLQCDTPIENAPWIRKTVEHTVKQEYLHDGNLYEVAPYIRGSDTCQQNPYYIPNYSTFVGRCKGHQGKKTSHDYLQKCNTNPNSPEFQGLSIRFDKYKEYVNNLTIVRKETCERPCRAPQTVEDAINMSSFEAAFTKPHFEVGYGLTHKSRQKASIARFYRGRKFHGVLCLIVTMFLMPVSNFVARYYKETYMRWQFKGIHVWFWTHVGGSIGSLGIVLTGQFAMAQTLDSWGRSRSPYAIFHHSLGWISVFLLILMVMYGGFRSSMLGRRRVQMIGHSIVGFVIYSSNILLILSSTYIPASPSLRQCDRDGLPTGFSVTVWMTLSWMGLDALFHVFLTALQMTADKTLRIKRPSCCPILPILDPNSHEDMRRSGIRKLLLYLYLFLSTIFTLIATIQLALKREPDGCLIGEMSCKAALGCSKVGLAMCKKLRYKICTGGSSLTLL</sequence>
<evidence type="ECO:0000313" key="3">
    <source>
        <dbReference type="EMBL" id="CAL8140781.1"/>
    </source>
</evidence>
<dbReference type="CDD" id="cd08760">
    <property type="entry name" value="Cyt_b561_FRRS1_like"/>
    <property type="match status" value="1"/>
</dbReference>
<feature type="transmembrane region" description="Helical" evidence="1">
    <location>
        <begin position="592"/>
        <end position="616"/>
    </location>
</feature>
<feature type="chain" id="PRO_5045666399" description="Ferric-chelate reductase 1" evidence="2">
    <location>
        <begin position="21"/>
        <end position="763"/>
    </location>
</feature>
<organism evidence="3 4">
    <name type="scientific">Orchesella dallaii</name>
    <dbReference type="NCBI Taxonomy" id="48710"/>
    <lineage>
        <taxon>Eukaryota</taxon>
        <taxon>Metazoa</taxon>
        <taxon>Ecdysozoa</taxon>
        <taxon>Arthropoda</taxon>
        <taxon>Hexapoda</taxon>
        <taxon>Collembola</taxon>
        <taxon>Entomobryomorpha</taxon>
        <taxon>Entomobryoidea</taxon>
        <taxon>Orchesellidae</taxon>
        <taxon>Orchesellinae</taxon>
        <taxon>Orchesella</taxon>
    </lineage>
</organism>
<evidence type="ECO:0000256" key="2">
    <source>
        <dbReference type="SAM" id="SignalP"/>
    </source>
</evidence>
<evidence type="ECO:0008006" key="5">
    <source>
        <dbReference type="Google" id="ProtNLM"/>
    </source>
</evidence>
<feature type="transmembrane region" description="Helical" evidence="1">
    <location>
        <begin position="517"/>
        <end position="542"/>
    </location>
</feature>
<feature type="transmembrane region" description="Helical" evidence="1">
    <location>
        <begin position="482"/>
        <end position="505"/>
    </location>
</feature>
<keyword evidence="1" id="KW-0812">Transmembrane</keyword>
<protein>
    <recommendedName>
        <fullName evidence="5">Ferric-chelate reductase 1</fullName>
    </recommendedName>
</protein>
<keyword evidence="1" id="KW-0472">Membrane</keyword>
<keyword evidence="1" id="KW-1133">Transmembrane helix</keyword>
<dbReference type="Proteomes" id="UP001642540">
    <property type="component" value="Unassembled WGS sequence"/>
</dbReference>
<feature type="transmembrane region" description="Helical" evidence="1">
    <location>
        <begin position="636"/>
        <end position="658"/>
    </location>
</feature>
<accession>A0ABP1S0N1</accession>
<reference evidence="3 4" key="1">
    <citation type="submission" date="2024-08" db="EMBL/GenBank/DDBJ databases">
        <authorList>
            <person name="Cucini C."/>
            <person name="Frati F."/>
        </authorList>
    </citation>
    <scope>NUCLEOTIDE SEQUENCE [LARGE SCALE GENOMIC DNA]</scope>
</reference>
<keyword evidence="4" id="KW-1185">Reference proteome</keyword>
<feature type="signal peptide" evidence="2">
    <location>
        <begin position="1"/>
        <end position="20"/>
    </location>
</feature>
<keyword evidence="2" id="KW-0732">Signal</keyword>